<reference evidence="4" key="2">
    <citation type="submission" date="2025-04" db="UniProtKB">
        <authorList>
            <consortium name="RefSeq"/>
        </authorList>
    </citation>
    <scope>IDENTIFICATION</scope>
    <source>
        <strain evidence="4">USDA-PBARC FA_bdor</strain>
        <tissue evidence="4">Whole organism</tissue>
    </source>
</reference>
<dbReference type="PANTHER" id="PTHR11012:SF56">
    <property type="entry name" value="CHK KINASE-LIKE DOMAIN-CONTAINING PROTEIN-RELATED"/>
    <property type="match status" value="1"/>
</dbReference>
<evidence type="ECO:0000313" key="3">
    <source>
        <dbReference type="Proteomes" id="UP000694866"/>
    </source>
</evidence>
<dbReference type="EMBL" id="GBYB01005444">
    <property type="protein sequence ID" value="JAG75211.1"/>
    <property type="molecule type" value="Transcribed_RNA"/>
</dbReference>
<keyword evidence="3" id="KW-1185">Reference proteome</keyword>
<gene>
    <name evidence="2" type="primary">dhs-27_4</name>
    <name evidence="4" type="synonym">LOC105266429</name>
    <name evidence="2" type="ORF">g.23423</name>
</gene>
<dbReference type="Proteomes" id="UP000694866">
    <property type="component" value="Unplaced"/>
</dbReference>
<accession>A0A9R1T588</accession>
<dbReference type="Gene3D" id="3.90.1200.10">
    <property type="match status" value="1"/>
</dbReference>
<name>A0A0C9QPC3_9HYME</name>
<reference evidence="2" key="1">
    <citation type="submission" date="2015-01" db="EMBL/GenBank/DDBJ databases">
        <title>Transcriptome Assembly of Fopius arisanus.</title>
        <authorList>
            <person name="Geib S."/>
        </authorList>
    </citation>
    <scope>NUCLEOTIDE SEQUENCE</scope>
</reference>
<sequence length="410" mass="47040">MNTMALDQLEPNDIFFQKILHYGMRDKTIQDVLLLEKKPATAKGENYLSYLTRFTLGYTCGVSDRPNEKNQKKVHLIMKEEPETSGETLRYIREGKIFHNERYILEEVVPKIEKLVGKKLGPKVYYFSNNPSVIVMEDLMTLGFQNKNRKVGFNEADVSIVLENMADFHAGSIYLEEQNPGCMSEIENGFIGPNLPEGFFTFIASGVKSIGAGVRDWQNGRFVSISDKLGKKSKEIIQELKVIYECDENELRTLNHGDIWMNNVMFKSDKNGKTQESCFVDYQMCAWTSPAFDLVYFLSISPELNLKLTHEDIFLKIYLKRLASTMKRLGCKARTLTLEELKKSMHKRRALALMAALVYYPKMIAEDDEVEPMDDIMTKGEALIDLLKNPLTKETMAKILPILDQRGYLD</sequence>
<dbReference type="SUPFAM" id="SSF56112">
    <property type="entry name" value="Protein kinase-like (PK-like)"/>
    <property type="match status" value="1"/>
</dbReference>
<dbReference type="RefSeq" id="XP_011302880.1">
    <property type="nucleotide sequence ID" value="XM_011304578.1"/>
</dbReference>
<dbReference type="AlphaFoldDB" id="A0A0C9QPC3"/>
<dbReference type="InterPro" id="IPR011009">
    <property type="entry name" value="Kinase-like_dom_sf"/>
</dbReference>
<protein>
    <submittedName>
        <fullName evidence="2">Dhs-27_4 protein</fullName>
    </submittedName>
    <submittedName>
        <fullName evidence="4">Uncharacterized protein isoform X1</fullName>
    </submittedName>
</protein>
<dbReference type="GeneID" id="105266429"/>
<evidence type="ECO:0000313" key="4">
    <source>
        <dbReference type="RefSeq" id="XP_011302880.1"/>
    </source>
</evidence>
<evidence type="ECO:0000313" key="2">
    <source>
        <dbReference type="EMBL" id="JAG75211.1"/>
    </source>
</evidence>
<dbReference type="Pfam" id="PF02958">
    <property type="entry name" value="EcKL"/>
    <property type="match status" value="1"/>
</dbReference>
<dbReference type="KEGG" id="fas:105266429"/>
<dbReference type="OrthoDB" id="411145at2759"/>
<evidence type="ECO:0000259" key="1">
    <source>
        <dbReference type="SMART" id="SM00587"/>
    </source>
</evidence>
<dbReference type="InterPro" id="IPR015897">
    <property type="entry name" value="CHK_kinase-like"/>
</dbReference>
<proteinExistence type="predicted"/>
<dbReference type="InterPro" id="IPR004119">
    <property type="entry name" value="EcKL"/>
</dbReference>
<dbReference type="SMART" id="SM00587">
    <property type="entry name" value="CHK"/>
    <property type="match status" value="1"/>
</dbReference>
<organism evidence="2">
    <name type="scientific">Fopius arisanus</name>
    <dbReference type="NCBI Taxonomy" id="64838"/>
    <lineage>
        <taxon>Eukaryota</taxon>
        <taxon>Metazoa</taxon>
        <taxon>Ecdysozoa</taxon>
        <taxon>Arthropoda</taxon>
        <taxon>Hexapoda</taxon>
        <taxon>Insecta</taxon>
        <taxon>Pterygota</taxon>
        <taxon>Neoptera</taxon>
        <taxon>Endopterygota</taxon>
        <taxon>Hymenoptera</taxon>
        <taxon>Apocrita</taxon>
        <taxon>Ichneumonoidea</taxon>
        <taxon>Braconidae</taxon>
        <taxon>Opiinae</taxon>
        <taxon>Fopius</taxon>
    </lineage>
</organism>
<accession>A0A0C9QPC3</accession>
<feature type="domain" description="CHK kinase-like" evidence="1">
    <location>
        <begin position="134"/>
        <end position="328"/>
    </location>
</feature>
<dbReference type="PANTHER" id="PTHR11012">
    <property type="entry name" value="PROTEIN KINASE-LIKE DOMAIN-CONTAINING"/>
    <property type="match status" value="1"/>
</dbReference>